<comment type="similarity">
    <text evidence="1">Belongs to the heat shock protein 70 family.</text>
</comment>
<dbReference type="PROSITE" id="PS01036">
    <property type="entry name" value="HSP70_3"/>
    <property type="match status" value="1"/>
</dbReference>
<accession>D6TWK0</accession>
<dbReference type="EMBL" id="ADVG01000003">
    <property type="protein sequence ID" value="EFH84583.1"/>
    <property type="molecule type" value="Genomic_DNA"/>
</dbReference>
<dbReference type="eggNOG" id="COG0849">
    <property type="taxonomic scope" value="Bacteria"/>
</dbReference>
<evidence type="ECO:0000313" key="2">
    <source>
        <dbReference type="EMBL" id="EFH84583.1"/>
    </source>
</evidence>
<dbReference type="STRING" id="485913.Krac_5659"/>
<organism evidence="2 3">
    <name type="scientific">Ktedonobacter racemifer DSM 44963</name>
    <dbReference type="NCBI Taxonomy" id="485913"/>
    <lineage>
        <taxon>Bacteria</taxon>
        <taxon>Bacillati</taxon>
        <taxon>Chloroflexota</taxon>
        <taxon>Ktedonobacteria</taxon>
        <taxon>Ktedonobacterales</taxon>
        <taxon>Ktedonobacteraceae</taxon>
        <taxon>Ktedonobacter</taxon>
    </lineage>
</organism>
<keyword evidence="3" id="KW-1185">Reference proteome</keyword>
<protein>
    <submittedName>
        <fullName evidence="2">Cell division protein FtsA</fullName>
    </submittedName>
</protein>
<keyword evidence="2" id="KW-0131">Cell cycle</keyword>
<comment type="caution">
    <text evidence="2">The sequence shown here is derived from an EMBL/GenBank/DDBJ whole genome shotgun (WGS) entry which is preliminary data.</text>
</comment>
<dbReference type="AlphaFoldDB" id="D6TWK0"/>
<dbReference type="Proteomes" id="UP000004508">
    <property type="component" value="Unassembled WGS sequence"/>
</dbReference>
<proteinExistence type="inferred from homology"/>
<evidence type="ECO:0000256" key="1">
    <source>
        <dbReference type="ARBA" id="ARBA00007381"/>
    </source>
</evidence>
<dbReference type="InterPro" id="IPR018181">
    <property type="entry name" value="Heat_shock_70_CS"/>
</dbReference>
<dbReference type="GO" id="GO:0051301">
    <property type="term" value="P:cell division"/>
    <property type="evidence" value="ECO:0007669"/>
    <property type="project" value="UniProtKB-KW"/>
</dbReference>
<reference evidence="2 3" key="1">
    <citation type="journal article" date="2011" name="Stand. Genomic Sci.">
        <title>Non-contiguous finished genome sequence and contextual data of the filamentous soil bacterium Ktedonobacter racemifer type strain (SOSP1-21).</title>
        <authorList>
            <person name="Chang Y.J."/>
            <person name="Land M."/>
            <person name="Hauser L."/>
            <person name="Chertkov O."/>
            <person name="Del Rio T.G."/>
            <person name="Nolan M."/>
            <person name="Copeland A."/>
            <person name="Tice H."/>
            <person name="Cheng J.F."/>
            <person name="Lucas S."/>
            <person name="Han C."/>
            <person name="Goodwin L."/>
            <person name="Pitluck S."/>
            <person name="Ivanova N."/>
            <person name="Ovchinikova G."/>
            <person name="Pati A."/>
            <person name="Chen A."/>
            <person name="Palaniappan K."/>
            <person name="Mavromatis K."/>
            <person name="Liolios K."/>
            <person name="Brettin T."/>
            <person name="Fiebig A."/>
            <person name="Rohde M."/>
            <person name="Abt B."/>
            <person name="Goker M."/>
            <person name="Detter J.C."/>
            <person name="Woyke T."/>
            <person name="Bristow J."/>
            <person name="Eisen J.A."/>
            <person name="Markowitz V."/>
            <person name="Hugenholtz P."/>
            <person name="Kyrpides N.C."/>
            <person name="Klenk H.P."/>
            <person name="Lapidus A."/>
        </authorList>
    </citation>
    <scope>NUCLEOTIDE SEQUENCE [LARGE SCALE GENOMIC DNA]</scope>
    <source>
        <strain evidence="3">DSM 44963</strain>
    </source>
</reference>
<dbReference type="InParanoid" id="D6TWK0"/>
<name>D6TWK0_KTERA</name>
<evidence type="ECO:0000313" key="3">
    <source>
        <dbReference type="Proteomes" id="UP000004508"/>
    </source>
</evidence>
<sequence length="108" mass="12004">MELSIEELSQGEVLPSAIYLVGGGSALPDILTQLTAFPWQEKLPFSRPPEIRVVKPEMVSYISNPQQAQNNYQYVTPLALGYVAVELENGETNVLEPLLYQAIDKLNL</sequence>
<gene>
    <name evidence="2" type="ORF">Krac_5659</name>
</gene>
<keyword evidence="2" id="KW-0132">Cell division</keyword>